<feature type="compositionally biased region" description="Acidic residues" evidence="1">
    <location>
        <begin position="761"/>
        <end position="779"/>
    </location>
</feature>
<accession>A0A316U131</accession>
<sequence length="779" mass="82898">MSKRLNKRQQREQQELQELQDLAISDAAPNATSSTAGDAEEPREGVNQDESIAAPAQSTQPAQSVFAALGGDEDEGAESDEDADDGLEDASTATAATTAKPKKKNKKKKKKTPAATAAAGVEDGDGEQAGSGAVSPAPTPAVKTSKKKGGKGGGGAQASKGLSDMSLDDFDSILASQPHVVAGGGIAKTVQAAAGASSASSLRACLSLQQNHLDPDVELRRQFGSAAIKAYEAENGGAGGSGASGGARARMLARNPNLKLRSVLVQAKDTWPPVNRTFTGMVGEIEEDASTGAKVATWEHSKAYRAAQYEFQQAVATHNPEAIYALLRPYSWHVHVLSSMSDISKHQGDLGQASDWNARILFVYERTASPTFISSLTNPAGPLPVDFKKVENRGLYLAAHRMIAFLGRRGTWRTALEWSKFLFSLDEHDPHACLLWVDFLAIKSKQHRWLVEDFLPRLRKTRDLSWAGGLDFAEALGVRALEREKGDKSGESSIPLLKKAIVRHPYLLPALYAKVGLDLPRGMESHPCVQAASSQGDEEDALREIVSQIYSARNDSLWKDPELKSWLRTSVESVWTECSSGAGSGSQWKKSSLPSAAGDEATTSSLYRHILVADMPDALRQSLTSLIPHSITRETSNLDAFDPLPPRGAGSTRIDDEYFAPLIRRTGPLRGSSAATGGGAGAAAGVNAGMLERLQELLGQFQGRLPFFGGGGGGGEAPGAAGAVGEEQEAEARALMQQLLRDMPLEEGQMGAGGMPGRFDEEGEGEDEDQEEMLDSDSE</sequence>
<evidence type="ECO:0000256" key="1">
    <source>
        <dbReference type="SAM" id="MobiDB-lite"/>
    </source>
</evidence>
<dbReference type="STRING" id="1684307.A0A316U131"/>
<protein>
    <submittedName>
        <fullName evidence="2">DUF654-domain-containing protein</fullName>
    </submittedName>
</protein>
<gene>
    <name evidence="2" type="ORF">BCV69DRAFT_294920</name>
</gene>
<feature type="compositionally biased region" description="Low complexity" evidence="1">
    <location>
        <begin position="53"/>
        <end position="70"/>
    </location>
</feature>
<dbReference type="OrthoDB" id="205993at2759"/>
<name>A0A316U131_9BASI</name>
<dbReference type="PANTHER" id="PTHR22684">
    <property type="entry name" value="NULP1-RELATED"/>
    <property type="match status" value="1"/>
</dbReference>
<dbReference type="AlphaFoldDB" id="A0A316U131"/>
<dbReference type="GeneID" id="37015624"/>
<feature type="region of interest" description="Disordered" evidence="1">
    <location>
        <begin position="1"/>
        <end position="163"/>
    </location>
</feature>
<dbReference type="EMBL" id="KZ819333">
    <property type="protein sequence ID" value="PWN18910.1"/>
    <property type="molecule type" value="Genomic_DNA"/>
</dbReference>
<evidence type="ECO:0000313" key="3">
    <source>
        <dbReference type="Proteomes" id="UP000245942"/>
    </source>
</evidence>
<dbReference type="GO" id="GO:1990112">
    <property type="term" value="C:RQC complex"/>
    <property type="evidence" value="ECO:0007669"/>
    <property type="project" value="TreeGrafter"/>
</dbReference>
<dbReference type="Pfam" id="PF04910">
    <property type="entry name" value="Tcf25"/>
    <property type="match status" value="1"/>
</dbReference>
<dbReference type="GO" id="GO:0072344">
    <property type="term" value="P:rescue of stalled ribosome"/>
    <property type="evidence" value="ECO:0007669"/>
    <property type="project" value="TreeGrafter"/>
</dbReference>
<reference evidence="2 3" key="1">
    <citation type="journal article" date="2018" name="Mol. Biol. Evol.">
        <title>Broad Genomic Sampling Reveals a Smut Pathogenic Ancestry of the Fungal Clade Ustilaginomycotina.</title>
        <authorList>
            <person name="Kijpornyongpan T."/>
            <person name="Mondo S.J."/>
            <person name="Barry K."/>
            <person name="Sandor L."/>
            <person name="Lee J."/>
            <person name="Lipzen A."/>
            <person name="Pangilinan J."/>
            <person name="LaButti K."/>
            <person name="Hainaut M."/>
            <person name="Henrissat B."/>
            <person name="Grigoriev I.V."/>
            <person name="Spatafora J.W."/>
            <person name="Aime M.C."/>
        </authorList>
    </citation>
    <scope>NUCLEOTIDE SEQUENCE [LARGE SCALE GENOMIC DNA]</scope>
    <source>
        <strain evidence="2 3">MCA 4718</strain>
    </source>
</reference>
<dbReference type="InterPro" id="IPR006994">
    <property type="entry name" value="TCF25/Rqc1"/>
</dbReference>
<keyword evidence="3" id="KW-1185">Reference proteome</keyword>
<organism evidence="2 3">
    <name type="scientific">Pseudomicrostroma glucosiphilum</name>
    <dbReference type="NCBI Taxonomy" id="1684307"/>
    <lineage>
        <taxon>Eukaryota</taxon>
        <taxon>Fungi</taxon>
        <taxon>Dikarya</taxon>
        <taxon>Basidiomycota</taxon>
        <taxon>Ustilaginomycotina</taxon>
        <taxon>Exobasidiomycetes</taxon>
        <taxon>Microstromatales</taxon>
        <taxon>Microstromatales incertae sedis</taxon>
        <taxon>Pseudomicrostroma</taxon>
    </lineage>
</organism>
<feature type="compositionally biased region" description="Acidic residues" evidence="1">
    <location>
        <begin position="71"/>
        <end position="88"/>
    </location>
</feature>
<dbReference type="Proteomes" id="UP000245942">
    <property type="component" value="Unassembled WGS sequence"/>
</dbReference>
<feature type="compositionally biased region" description="Low complexity" evidence="1">
    <location>
        <begin position="89"/>
        <end position="99"/>
    </location>
</feature>
<dbReference type="PANTHER" id="PTHR22684:SF0">
    <property type="entry name" value="RIBOSOME QUALITY CONTROL COMPLEX SUBUNIT TCF25"/>
    <property type="match status" value="1"/>
</dbReference>
<feature type="region of interest" description="Disordered" evidence="1">
    <location>
        <begin position="745"/>
        <end position="779"/>
    </location>
</feature>
<dbReference type="GO" id="GO:1990116">
    <property type="term" value="P:ribosome-associated ubiquitin-dependent protein catabolic process"/>
    <property type="evidence" value="ECO:0007669"/>
    <property type="project" value="TreeGrafter"/>
</dbReference>
<dbReference type="RefSeq" id="XP_025346070.1">
    <property type="nucleotide sequence ID" value="XM_025493890.1"/>
</dbReference>
<feature type="compositionally biased region" description="Basic residues" evidence="1">
    <location>
        <begin position="100"/>
        <end position="112"/>
    </location>
</feature>
<proteinExistence type="predicted"/>
<evidence type="ECO:0000313" key="2">
    <source>
        <dbReference type="EMBL" id="PWN18910.1"/>
    </source>
</evidence>